<reference evidence="1 2" key="1">
    <citation type="journal article" date="2011" name="Science">
        <title>The ecoresponsive genome of Daphnia pulex.</title>
        <authorList>
            <person name="Colbourne J.K."/>
            <person name="Pfrender M.E."/>
            <person name="Gilbert D."/>
            <person name="Thomas W.K."/>
            <person name="Tucker A."/>
            <person name="Oakley T.H."/>
            <person name="Tokishita S."/>
            <person name="Aerts A."/>
            <person name="Arnold G.J."/>
            <person name="Basu M.K."/>
            <person name="Bauer D.J."/>
            <person name="Caceres C.E."/>
            <person name="Carmel L."/>
            <person name="Casola C."/>
            <person name="Choi J.H."/>
            <person name="Detter J.C."/>
            <person name="Dong Q."/>
            <person name="Dusheyko S."/>
            <person name="Eads B.D."/>
            <person name="Frohlich T."/>
            <person name="Geiler-Samerotte K.A."/>
            <person name="Gerlach D."/>
            <person name="Hatcher P."/>
            <person name="Jogdeo S."/>
            <person name="Krijgsveld J."/>
            <person name="Kriventseva E.V."/>
            <person name="Kultz D."/>
            <person name="Laforsch C."/>
            <person name="Lindquist E."/>
            <person name="Lopez J."/>
            <person name="Manak J.R."/>
            <person name="Muller J."/>
            <person name="Pangilinan J."/>
            <person name="Patwardhan R.P."/>
            <person name="Pitluck S."/>
            <person name="Pritham E.J."/>
            <person name="Rechtsteiner A."/>
            <person name="Rho M."/>
            <person name="Rogozin I.B."/>
            <person name="Sakarya O."/>
            <person name="Salamov A."/>
            <person name="Schaack S."/>
            <person name="Shapiro H."/>
            <person name="Shiga Y."/>
            <person name="Skalitzky C."/>
            <person name="Smith Z."/>
            <person name="Souvorov A."/>
            <person name="Sung W."/>
            <person name="Tang Z."/>
            <person name="Tsuchiya D."/>
            <person name="Tu H."/>
            <person name="Vos H."/>
            <person name="Wang M."/>
            <person name="Wolf Y.I."/>
            <person name="Yamagata H."/>
            <person name="Yamada T."/>
            <person name="Ye Y."/>
            <person name="Shaw J.R."/>
            <person name="Andrews J."/>
            <person name="Crease T.J."/>
            <person name="Tang H."/>
            <person name="Lucas S.M."/>
            <person name="Robertson H.M."/>
            <person name="Bork P."/>
            <person name="Koonin E.V."/>
            <person name="Zdobnov E.M."/>
            <person name="Grigoriev I.V."/>
            <person name="Lynch M."/>
            <person name="Boore J.L."/>
        </authorList>
    </citation>
    <scope>NUCLEOTIDE SEQUENCE [LARGE SCALE GENOMIC DNA]</scope>
</reference>
<proteinExistence type="predicted"/>
<dbReference type="EMBL" id="GL733445">
    <property type="protein sequence ID" value="EFX62677.1"/>
    <property type="molecule type" value="Genomic_DNA"/>
</dbReference>
<dbReference type="InParanoid" id="E9I003"/>
<dbReference type="AlphaFoldDB" id="E9I003"/>
<accession>E9I003</accession>
<evidence type="ECO:0000313" key="1">
    <source>
        <dbReference type="EMBL" id="EFX62677.1"/>
    </source>
</evidence>
<dbReference type="HOGENOM" id="CLU_2087199_0_0_1"/>
<protein>
    <submittedName>
        <fullName evidence="1">Uncharacterized protein</fullName>
    </submittedName>
</protein>
<sequence>MSFSLEGHEKHYVKLACDGVEVGSIPSNVILQKERPVCMSIEVNCAVVGCCIVHSWVDHWCTDDSWVWRIPKHYTAALLHNIQHNQLLHQCLKYYITKEPKCYTTTNAAPAYYTEAP</sequence>
<keyword evidence="2" id="KW-1185">Reference proteome</keyword>
<dbReference type="KEGG" id="dpx:DAPPUDRAFT_269946"/>
<organism evidence="1 2">
    <name type="scientific">Daphnia pulex</name>
    <name type="common">Water flea</name>
    <dbReference type="NCBI Taxonomy" id="6669"/>
    <lineage>
        <taxon>Eukaryota</taxon>
        <taxon>Metazoa</taxon>
        <taxon>Ecdysozoa</taxon>
        <taxon>Arthropoda</taxon>
        <taxon>Crustacea</taxon>
        <taxon>Branchiopoda</taxon>
        <taxon>Diplostraca</taxon>
        <taxon>Cladocera</taxon>
        <taxon>Anomopoda</taxon>
        <taxon>Daphniidae</taxon>
        <taxon>Daphnia</taxon>
    </lineage>
</organism>
<dbReference type="PhylomeDB" id="E9I003"/>
<evidence type="ECO:0000313" key="2">
    <source>
        <dbReference type="Proteomes" id="UP000000305"/>
    </source>
</evidence>
<gene>
    <name evidence="1" type="ORF">DAPPUDRAFT_269946</name>
</gene>
<dbReference type="Proteomes" id="UP000000305">
    <property type="component" value="Unassembled WGS sequence"/>
</dbReference>
<name>E9I003_DAPPU</name>